<accession>A0AAV4V394</accession>
<feature type="compositionally biased region" description="Basic residues" evidence="1">
    <location>
        <begin position="7"/>
        <end position="23"/>
    </location>
</feature>
<feature type="compositionally biased region" description="Basic and acidic residues" evidence="1">
    <location>
        <begin position="98"/>
        <end position="108"/>
    </location>
</feature>
<proteinExistence type="predicted"/>
<protein>
    <submittedName>
        <fullName evidence="2">Uncharacterized protein</fullName>
    </submittedName>
</protein>
<keyword evidence="3" id="KW-1185">Reference proteome</keyword>
<evidence type="ECO:0000256" key="1">
    <source>
        <dbReference type="SAM" id="MobiDB-lite"/>
    </source>
</evidence>
<feature type="region of interest" description="Disordered" evidence="1">
    <location>
        <begin position="1"/>
        <end position="24"/>
    </location>
</feature>
<comment type="caution">
    <text evidence="2">The sequence shown here is derived from an EMBL/GenBank/DDBJ whole genome shotgun (WGS) entry which is preliminary data.</text>
</comment>
<dbReference type="AlphaFoldDB" id="A0AAV4V394"/>
<reference evidence="2 3" key="1">
    <citation type="submission" date="2021-06" db="EMBL/GenBank/DDBJ databases">
        <title>Caerostris darwini draft genome.</title>
        <authorList>
            <person name="Kono N."/>
            <person name="Arakawa K."/>
        </authorList>
    </citation>
    <scope>NUCLEOTIDE SEQUENCE [LARGE SCALE GENOMIC DNA]</scope>
</reference>
<name>A0AAV4V394_9ARAC</name>
<feature type="region of interest" description="Disordered" evidence="1">
    <location>
        <begin position="89"/>
        <end position="108"/>
    </location>
</feature>
<evidence type="ECO:0000313" key="2">
    <source>
        <dbReference type="EMBL" id="GIY64690.1"/>
    </source>
</evidence>
<organism evidence="2 3">
    <name type="scientific">Caerostris darwini</name>
    <dbReference type="NCBI Taxonomy" id="1538125"/>
    <lineage>
        <taxon>Eukaryota</taxon>
        <taxon>Metazoa</taxon>
        <taxon>Ecdysozoa</taxon>
        <taxon>Arthropoda</taxon>
        <taxon>Chelicerata</taxon>
        <taxon>Arachnida</taxon>
        <taxon>Araneae</taxon>
        <taxon>Araneomorphae</taxon>
        <taxon>Entelegynae</taxon>
        <taxon>Araneoidea</taxon>
        <taxon>Araneidae</taxon>
        <taxon>Caerostris</taxon>
    </lineage>
</organism>
<gene>
    <name evidence="2" type="ORF">CDAR_103301</name>
</gene>
<dbReference type="Proteomes" id="UP001054837">
    <property type="component" value="Unassembled WGS sequence"/>
</dbReference>
<dbReference type="EMBL" id="BPLQ01012349">
    <property type="protein sequence ID" value="GIY64690.1"/>
    <property type="molecule type" value="Genomic_DNA"/>
</dbReference>
<sequence>MWTESRKKGKKKRKEKTERKTRRYSTPLFTHLKSHLSKCIPTRTMLTPHARTTISDPLRTRSRVPKWDAGSPVKRRIVGVIPIRSTIMHSSGSPYAESQRDLFRSYTG</sequence>
<evidence type="ECO:0000313" key="3">
    <source>
        <dbReference type="Proteomes" id="UP001054837"/>
    </source>
</evidence>